<organism evidence="6 7">
    <name type="scientific">Thalassovita gelatinovora</name>
    <name type="common">Thalassobius gelatinovorus</name>
    <dbReference type="NCBI Taxonomy" id="53501"/>
    <lineage>
        <taxon>Bacteria</taxon>
        <taxon>Pseudomonadati</taxon>
        <taxon>Pseudomonadota</taxon>
        <taxon>Alphaproteobacteria</taxon>
        <taxon>Rhodobacterales</taxon>
        <taxon>Roseobacteraceae</taxon>
        <taxon>Thalassovita</taxon>
    </lineage>
</organism>
<dbReference type="InterPro" id="IPR011006">
    <property type="entry name" value="CheY-like_superfamily"/>
</dbReference>
<keyword evidence="1 3" id="KW-0597">Phosphoprotein</keyword>
<evidence type="ECO:0000313" key="6">
    <source>
        <dbReference type="EMBL" id="CUH63685.1"/>
    </source>
</evidence>
<name>A0A0P1F736_THAGE</name>
<dbReference type="Gene3D" id="1.10.10.10">
    <property type="entry name" value="Winged helix-like DNA-binding domain superfamily/Winged helix DNA-binding domain"/>
    <property type="match status" value="1"/>
</dbReference>
<dbReference type="CDD" id="cd06170">
    <property type="entry name" value="LuxR_C_like"/>
    <property type="match status" value="1"/>
</dbReference>
<dbReference type="PROSITE" id="PS50110">
    <property type="entry name" value="RESPONSE_REGULATORY"/>
    <property type="match status" value="1"/>
</dbReference>
<dbReference type="Pfam" id="PF00196">
    <property type="entry name" value="GerE"/>
    <property type="match status" value="1"/>
</dbReference>
<dbReference type="RefSeq" id="WP_199484622.1">
    <property type="nucleotide sequence ID" value="NZ_CP051181.1"/>
</dbReference>
<dbReference type="Proteomes" id="UP000051587">
    <property type="component" value="Unassembled WGS sequence"/>
</dbReference>
<evidence type="ECO:0000256" key="1">
    <source>
        <dbReference type="ARBA" id="ARBA00022553"/>
    </source>
</evidence>
<dbReference type="GO" id="GO:0008233">
    <property type="term" value="F:peptidase activity"/>
    <property type="evidence" value="ECO:0007669"/>
    <property type="project" value="UniProtKB-KW"/>
</dbReference>
<evidence type="ECO:0000256" key="2">
    <source>
        <dbReference type="ARBA" id="ARBA00023125"/>
    </source>
</evidence>
<feature type="modified residue" description="4-aspartylphosphate" evidence="3">
    <location>
        <position position="227"/>
    </location>
</feature>
<evidence type="ECO:0000256" key="3">
    <source>
        <dbReference type="PROSITE-ProRule" id="PRU00169"/>
    </source>
</evidence>
<dbReference type="InterPro" id="IPR058245">
    <property type="entry name" value="NreC/VraR/RcsB-like_REC"/>
</dbReference>
<protein>
    <submittedName>
        <fullName evidence="6">Protease production enhancer protein</fullName>
    </submittedName>
</protein>
<accession>A0A0P1F736</accession>
<dbReference type="GO" id="GO:0006355">
    <property type="term" value="P:regulation of DNA-templated transcription"/>
    <property type="evidence" value="ECO:0007669"/>
    <property type="project" value="InterPro"/>
</dbReference>
<dbReference type="SMART" id="SM00421">
    <property type="entry name" value="HTH_LUXR"/>
    <property type="match status" value="1"/>
</dbReference>
<dbReference type="PRINTS" id="PR00038">
    <property type="entry name" value="HTHLUXR"/>
</dbReference>
<evidence type="ECO:0000259" key="4">
    <source>
        <dbReference type="PROSITE" id="PS50043"/>
    </source>
</evidence>
<reference evidence="6 7" key="1">
    <citation type="submission" date="2015-09" db="EMBL/GenBank/DDBJ databases">
        <authorList>
            <consortium name="Swine Surveillance"/>
        </authorList>
    </citation>
    <scope>NUCLEOTIDE SEQUENCE [LARGE SCALE GENOMIC DNA]</scope>
    <source>
        <strain evidence="6 7">CECT 4357</strain>
    </source>
</reference>
<keyword evidence="6" id="KW-0378">Hydrolase</keyword>
<dbReference type="Gene3D" id="3.40.50.2300">
    <property type="match status" value="1"/>
</dbReference>
<dbReference type="InterPro" id="IPR016032">
    <property type="entry name" value="Sig_transdc_resp-reg_C-effctor"/>
</dbReference>
<keyword evidence="6" id="KW-0645">Protease</keyword>
<dbReference type="GO" id="GO:0003677">
    <property type="term" value="F:DNA binding"/>
    <property type="evidence" value="ECO:0007669"/>
    <property type="project" value="UniProtKB-KW"/>
</dbReference>
<dbReference type="STRING" id="53501.SAMN04488043_11367"/>
<dbReference type="Pfam" id="PF00072">
    <property type="entry name" value="Response_reg"/>
    <property type="match status" value="1"/>
</dbReference>
<gene>
    <name evidence="6" type="primary">degU_3</name>
    <name evidence="6" type="ORF">TG4357_00826</name>
</gene>
<keyword evidence="7" id="KW-1185">Reference proteome</keyword>
<dbReference type="PROSITE" id="PS00622">
    <property type="entry name" value="HTH_LUXR_1"/>
    <property type="match status" value="1"/>
</dbReference>
<dbReference type="GO" id="GO:0006508">
    <property type="term" value="P:proteolysis"/>
    <property type="evidence" value="ECO:0007669"/>
    <property type="project" value="UniProtKB-KW"/>
</dbReference>
<dbReference type="InterPro" id="IPR036388">
    <property type="entry name" value="WH-like_DNA-bd_sf"/>
</dbReference>
<dbReference type="AlphaFoldDB" id="A0A0P1F736"/>
<dbReference type="PANTHER" id="PTHR45566">
    <property type="entry name" value="HTH-TYPE TRANSCRIPTIONAL REGULATOR YHJB-RELATED"/>
    <property type="match status" value="1"/>
</dbReference>
<dbReference type="InterPro" id="IPR001789">
    <property type="entry name" value="Sig_transdc_resp-reg_receiver"/>
</dbReference>
<dbReference type="CDD" id="cd17535">
    <property type="entry name" value="REC_NarL-like"/>
    <property type="match status" value="1"/>
</dbReference>
<dbReference type="PANTHER" id="PTHR45566:SF1">
    <property type="entry name" value="HTH-TYPE TRANSCRIPTIONAL REGULATOR YHJB-RELATED"/>
    <property type="match status" value="1"/>
</dbReference>
<dbReference type="InterPro" id="IPR000792">
    <property type="entry name" value="Tscrpt_reg_LuxR_C"/>
</dbReference>
<evidence type="ECO:0000259" key="5">
    <source>
        <dbReference type="PROSITE" id="PS50110"/>
    </source>
</evidence>
<feature type="domain" description="HTH luxR-type" evidence="4">
    <location>
        <begin position="349"/>
        <end position="414"/>
    </location>
</feature>
<dbReference type="SMART" id="SM00448">
    <property type="entry name" value="REC"/>
    <property type="match status" value="1"/>
</dbReference>
<evidence type="ECO:0000313" key="7">
    <source>
        <dbReference type="Proteomes" id="UP000051587"/>
    </source>
</evidence>
<dbReference type="PROSITE" id="PS50043">
    <property type="entry name" value="HTH_LUXR_2"/>
    <property type="match status" value="1"/>
</dbReference>
<dbReference type="SUPFAM" id="SSF52172">
    <property type="entry name" value="CheY-like"/>
    <property type="match status" value="1"/>
</dbReference>
<sequence length="414" mass="45474">MSDRTHISHSTDTETGRAPQYLEEQDLRVLILSQAAETTLNIDPQGKVYLYFAMDWDALARELRQRDYGLLALEIDADGSGFDGEKFTLFRKANPDLPVVLFGSSIPVAVARNALRAGITGIFHTDQDDEAMDTPLRLVAEGKVYLESAMAGQLIGESEQCGEDDQPVISLSNTVALVADDDEYFRMAVVAILEDEFGFTDILEASNLEQAKQQMVGRPRIDLALFDLGMPGMFGASSLQGLRLEHPQVRKMAVVSASRNRNDVLESLASGTYGYVAKSEGVNEMKHALTQILKGRVYAPALLHEPPEAVNKTVHFSVNRPEGRAPDRDPEQVAEASRYVPDPQNVEIDLETIPELSPRQRKVLELLVQGMSNKEIARELNLGIGTVKVHMTALFSKLGVSNRTSAVAVGARLL</sequence>
<dbReference type="EMBL" id="CYSA01000008">
    <property type="protein sequence ID" value="CUH63685.1"/>
    <property type="molecule type" value="Genomic_DNA"/>
</dbReference>
<feature type="domain" description="Response regulatory" evidence="5">
    <location>
        <begin position="175"/>
        <end position="293"/>
    </location>
</feature>
<keyword evidence="2" id="KW-0238">DNA-binding</keyword>
<proteinExistence type="predicted"/>
<dbReference type="SUPFAM" id="SSF46894">
    <property type="entry name" value="C-terminal effector domain of the bipartite response regulators"/>
    <property type="match status" value="1"/>
</dbReference>
<dbReference type="GO" id="GO:0000160">
    <property type="term" value="P:phosphorelay signal transduction system"/>
    <property type="evidence" value="ECO:0007669"/>
    <property type="project" value="InterPro"/>
</dbReference>
<dbReference type="InterPro" id="IPR051015">
    <property type="entry name" value="EvgA-like"/>
</dbReference>